<feature type="compositionally biased region" description="Polar residues" evidence="6">
    <location>
        <begin position="28"/>
        <end position="40"/>
    </location>
</feature>
<feature type="transmembrane region" description="Helical" evidence="5">
    <location>
        <begin position="171"/>
        <end position="193"/>
    </location>
</feature>
<gene>
    <name evidence="7" type="ORF">BV898_06646</name>
</gene>
<feature type="compositionally biased region" description="Low complexity" evidence="6">
    <location>
        <begin position="41"/>
        <end position="56"/>
    </location>
</feature>
<dbReference type="GO" id="GO:0032588">
    <property type="term" value="C:trans-Golgi network membrane"/>
    <property type="evidence" value="ECO:0007669"/>
    <property type="project" value="TreeGrafter"/>
</dbReference>
<evidence type="ECO:0000313" key="8">
    <source>
        <dbReference type="Proteomes" id="UP000192578"/>
    </source>
</evidence>
<evidence type="ECO:0000256" key="5">
    <source>
        <dbReference type="RuleBase" id="RU363122"/>
    </source>
</evidence>
<reference evidence="8" key="1">
    <citation type="submission" date="2017-01" db="EMBL/GenBank/DDBJ databases">
        <title>Comparative genomics of anhydrobiosis in the tardigrade Hypsibius dujardini.</title>
        <authorList>
            <person name="Yoshida Y."/>
            <person name="Koutsovoulos G."/>
            <person name="Laetsch D."/>
            <person name="Stevens L."/>
            <person name="Kumar S."/>
            <person name="Horikawa D."/>
            <person name="Ishino K."/>
            <person name="Komine S."/>
            <person name="Tomita M."/>
            <person name="Blaxter M."/>
            <person name="Arakawa K."/>
        </authorList>
    </citation>
    <scope>NUCLEOTIDE SEQUENCE [LARGE SCALE GENOMIC DNA]</scope>
    <source>
        <strain evidence="8">Z151</strain>
    </source>
</reference>
<evidence type="ECO:0000256" key="1">
    <source>
        <dbReference type="ARBA" id="ARBA00004141"/>
    </source>
</evidence>
<feature type="transmembrane region" description="Helical" evidence="5">
    <location>
        <begin position="199"/>
        <end position="223"/>
    </location>
</feature>
<protein>
    <recommendedName>
        <fullName evidence="5">Secretory carrier-associated membrane protein</fullName>
        <shortName evidence="5">Secretory carrier membrane protein</shortName>
    </recommendedName>
</protein>
<evidence type="ECO:0000256" key="4">
    <source>
        <dbReference type="ARBA" id="ARBA00023136"/>
    </source>
</evidence>
<dbReference type="PANTHER" id="PTHR10687:SF2">
    <property type="entry name" value="SECRETORY CARRIER-ASSOCIATED MEMBRANE PROTEIN"/>
    <property type="match status" value="1"/>
</dbReference>
<dbReference type="Pfam" id="PF04144">
    <property type="entry name" value="SCAMP"/>
    <property type="match status" value="1"/>
</dbReference>
<keyword evidence="4 5" id="KW-0472">Membrane</keyword>
<feature type="region of interest" description="Disordered" evidence="6">
    <location>
        <begin position="1"/>
        <end position="108"/>
    </location>
</feature>
<evidence type="ECO:0000256" key="2">
    <source>
        <dbReference type="ARBA" id="ARBA00022692"/>
    </source>
</evidence>
<keyword evidence="2 5" id="KW-0812">Transmembrane</keyword>
<dbReference type="AlphaFoldDB" id="A0A1W0WW80"/>
<proteinExistence type="inferred from homology"/>
<sequence>MSDSNPFGDPDARNATNNPFVDGGSAVSAANTGAPSQNFIPSVAPTTAPSSGAAAPNDFSTPFGFYEDQSRRPAAYGATTPSSQLPTGNMAGSYSDGAGRVDTSDLRKRQEDLERKAAELDRRESALRNGPNIVKTNNWPGIHCGPIGPCFYQDFDVDIAIEYKGIVKGMYYVWLAYSLILVLDMIACIAYMATVGGTTVATTFGLSILWVVLFAPCSFLLWFRPLYKAFRSDSSMNFFIFFAIFSVQCGVTIVQCLGINACGTAGIINGLTLLASQEGNRATNIGVGIFMIAIGVLFATLALVDFIMLIRIHRIYRTTGASFAKAQQEFAVTSLKNPVVQQVAVDAAGRAAQDAWAGRGQF</sequence>
<dbReference type="InterPro" id="IPR007273">
    <property type="entry name" value="SCAMP"/>
</dbReference>
<feature type="transmembrane region" description="Helical" evidence="5">
    <location>
        <begin position="288"/>
        <end position="310"/>
    </location>
</feature>
<feature type="non-terminal residue" evidence="7">
    <location>
        <position position="1"/>
    </location>
</feature>
<organism evidence="7 8">
    <name type="scientific">Hypsibius exemplaris</name>
    <name type="common">Freshwater tardigrade</name>
    <dbReference type="NCBI Taxonomy" id="2072580"/>
    <lineage>
        <taxon>Eukaryota</taxon>
        <taxon>Metazoa</taxon>
        <taxon>Ecdysozoa</taxon>
        <taxon>Tardigrada</taxon>
        <taxon>Eutardigrada</taxon>
        <taxon>Parachela</taxon>
        <taxon>Hypsibioidea</taxon>
        <taxon>Hypsibiidae</taxon>
        <taxon>Hypsibius</taxon>
    </lineage>
</organism>
<keyword evidence="5" id="KW-0813">Transport</keyword>
<feature type="compositionally biased region" description="Polar residues" evidence="6">
    <location>
        <begin position="79"/>
        <end position="92"/>
    </location>
</feature>
<dbReference type="PANTHER" id="PTHR10687">
    <property type="entry name" value="SECRETORY CARRIER-ASSOCIATED MEMBRANE PROTEIN SCAMP"/>
    <property type="match status" value="1"/>
</dbReference>
<feature type="transmembrane region" description="Helical" evidence="5">
    <location>
        <begin position="235"/>
        <end position="268"/>
    </location>
</feature>
<name>A0A1W0WW80_HYPEX</name>
<dbReference type="EMBL" id="MTYJ01000040">
    <property type="protein sequence ID" value="OQV19417.1"/>
    <property type="molecule type" value="Genomic_DNA"/>
</dbReference>
<accession>A0A1W0WW80</accession>
<dbReference type="OrthoDB" id="242866at2759"/>
<keyword evidence="8" id="KW-1185">Reference proteome</keyword>
<evidence type="ECO:0000256" key="6">
    <source>
        <dbReference type="SAM" id="MobiDB-lite"/>
    </source>
</evidence>
<dbReference type="GO" id="GO:0015031">
    <property type="term" value="P:protein transport"/>
    <property type="evidence" value="ECO:0007669"/>
    <property type="project" value="InterPro"/>
</dbReference>
<dbReference type="GO" id="GO:0055038">
    <property type="term" value="C:recycling endosome membrane"/>
    <property type="evidence" value="ECO:0007669"/>
    <property type="project" value="TreeGrafter"/>
</dbReference>
<evidence type="ECO:0000313" key="7">
    <source>
        <dbReference type="EMBL" id="OQV19417.1"/>
    </source>
</evidence>
<dbReference type="Proteomes" id="UP000192578">
    <property type="component" value="Unassembled WGS sequence"/>
</dbReference>
<comment type="similarity">
    <text evidence="5">Belongs to the SCAMP family.</text>
</comment>
<comment type="subcellular location">
    <subcellularLocation>
        <location evidence="1 5">Membrane</location>
        <topology evidence="1 5">Multi-pass membrane protein</topology>
    </subcellularLocation>
</comment>
<evidence type="ECO:0000256" key="3">
    <source>
        <dbReference type="ARBA" id="ARBA00022989"/>
    </source>
</evidence>
<comment type="caution">
    <text evidence="7">The sequence shown here is derived from an EMBL/GenBank/DDBJ whole genome shotgun (WGS) entry which is preliminary data.</text>
</comment>
<keyword evidence="3 5" id="KW-1133">Transmembrane helix</keyword>